<sequence>MAVTAWQLARFKLPTALEQRLCTPSLVIYADVLRQNVERVIKACGGAQRWCMSSVRWRTRIVRKQQIGGPRRQPHIKTVKSKQIIEELISSGVKQFKCATSREAELLGQTLRGRGDGPFEVVVSYPHTGPTLARIAAAARACRYGNASDGDAEEDIVSWAVIVEDVAGAREVVEAGRTLNPLLNKGGLGSFDEDRPVALDVYLDINPGMNRTGCPLDRALATARSIREAVGERFSGLHMYDGHAGGLLKEHRGDRSKLDAALFPLYDRLLEIDSALGATCTLITAGTPALLSSIAHAGLAATGRHRVSAGTIVLGDLRSFDECPVGLEPAAVVVSRCVSNPTEGVYTLDAGVKALAADAGDPLCQIIGKTDYTLRKASEEHLPVECASITKGDVLYLVPKHICPTVNLAETALWIEGDGEQVERRRVNVHARAHPLLANDRPIDVKALDSSLCYDTWDSFPRDGTSSSRKRRRG</sequence>
<dbReference type="InterPro" id="IPR042208">
    <property type="entry name" value="D-ser_dehydrat-like_sf"/>
</dbReference>
<gene>
    <name evidence="2" type="ORF">PECAL_1P33610</name>
</gene>
<comment type="caution">
    <text evidence="2">The sequence shown here is derived from an EMBL/GenBank/DDBJ whole genome shotgun (WGS) entry which is preliminary data.</text>
</comment>
<dbReference type="OrthoDB" id="20198at2759"/>
<dbReference type="GO" id="GO:0036088">
    <property type="term" value="P:D-serine catabolic process"/>
    <property type="evidence" value="ECO:0007669"/>
    <property type="project" value="TreeGrafter"/>
</dbReference>
<proteinExistence type="predicted"/>
<dbReference type="Proteomes" id="UP000789595">
    <property type="component" value="Unassembled WGS sequence"/>
</dbReference>
<evidence type="ECO:0000259" key="1">
    <source>
        <dbReference type="SMART" id="SM01119"/>
    </source>
</evidence>
<dbReference type="GO" id="GO:0008721">
    <property type="term" value="F:D-serine ammonia-lyase activity"/>
    <property type="evidence" value="ECO:0007669"/>
    <property type="project" value="TreeGrafter"/>
</dbReference>
<evidence type="ECO:0000313" key="3">
    <source>
        <dbReference type="Proteomes" id="UP000789595"/>
    </source>
</evidence>
<organism evidence="2 3">
    <name type="scientific">Pelagomonas calceolata</name>
    <dbReference type="NCBI Taxonomy" id="35677"/>
    <lineage>
        <taxon>Eukaryota</taxon>
        <taxon>Sar</taxon>
        <taxon>Stramenopiles</taxon>
        <taxon>Ochrophyta</taxon>
        <taxon>Pelagophyceae</taxon>
        <taxon>Pelagomonadales</taxon>
        <taxon>Pelagomonadaceae</taxon>
        <taxon>Pelagomonas</taxon>
    </lineage>
</organism>
<dbReference type="InterPro" id="IPR051466">
    <property type="entry name" value="D-amino_acid_metab_enzyme"/>
</dbReference>
<feature type="domain" description="D-serine dehydratase-like" evidence="1">
    <location>
        <begin position="330"/>
        <end position="416"/>
    </location>
</feature>
<name>A0A8J2WV48_9STRA</name>
<dbReference type="AlphaFoldDB" id="A0A8J2WV48"/>
<keyword evidence="3" id="KW-1185">Reference proteome</keyword>
<dbReference type="Gene3D" id="2.40.37.20">
    <property type="entry name" value="D-serine dehydratase-like domain"/>
    <property type="match status" value="1"/>
</dbReference>
<evidence type="ECO:0000313" key="2">
    <source>
        <dbReference type="EMBL" id="CAH0366850.1"/>
    </source>
</evidence>
<reference evidence="2" key="1">
    <citation type="submission" date="2021-11" db="EMBL/GenBank/DDBJ databases">
        <authorList>
            <consortium name="Genoscope - CEA"/>
            <person name="William W."/>
        </authorList>
    </citation>
    <scope>NUCLEOTIDE SEQUENCE</scope>
</reference>
<dbReference type="Gene3D" id="3.20.20.10">
    <property type="entry name" value="Alanine racemase"/>
    <property type="match status" value="1"/>
</dbReference>
<dbReference type="Pfam" id="PF14031">
    <property type="entry name" value="D-ser_dehydrat"/>
    <property type="match status" value="1"/>
</dbReference>
<dbReference type="SMART" id="SM01119">
    <property type="entry name" value="D-ser_dehydrat"/>
    <property type="match status" value="1"/>
</dbReference>
<dbReference type="InterPro" id="IPR029066">
    <property type="entry name" value="PLP-binding_barrel"/>
</dbReference>
<dbReference type="PANTHER" id="PTHR28004:SF2">
    <property type="entry name" value="D-SERINE DEHYDRATASE"/>
    <property type="match status" value="1"/>
</dbReference>
<dbReference type="InterPro" id="IPR026956">
    <property type="entry name" value="D-ser_dehydrat-like_dom"/>
</dbReference>
<dbReference type="SUPFAM" id="SSF51419">
    <property type="entry name" value="PLP-binding barrel"/>
    <property type="match status" value="1"/>
</dbReference>
<dbReference type="EMBL" id="CAKKNE010000001">
    <property type="protein sequence ID" value="CAH0366850.1"/>
    <property type="molecule type" value="Genomic_DNA"/>
</dbReference>
<accession>A0A8J2WV48</accession>
<dbReference type="PANTHER" id="PTHR28004">
    <property type="entry name" value="ZGC:162816-RELATED"/>
    <property type="match status" value="1"/>
</dbReference>
<protein>
    <recommendedName>
        <fullName evidence="1">D-serine dehydratase-like domain-containing protein</fullName>
    </recommendedName>
</protein>